<dbReference type="InterPro" id="IPR019004">
    <property type="entry name" value="YqeY/Aim41"/>
</dbReference>
<dbReference type="AlphaFoldDB" id="A0A367G6Y6"/>
<accession>A0A367G6Y6</accession>
<dbReference type="RefSeq" id="WP_022426683.1">
    <property type="nucleotide sequence ID" value="NZ_PSQG01000002.1"/>
</dbReference>
<name>A0A367G6Y6_9FIRM</name>
<dbReference type="EMBL" id="PSQG01000002">
    <property type="protein sequence ID" value="RCH46013.1"/>
    <property type="molecule type" value="Genomic_DNA"/>
</dbReference>
<protein>
    <submittedName>
        <fullName evidence="1">GatB/YqeY domain-containing protein</fullName>
    </submittedName>
</protein>
<dbReference type="Proteomes" id="UP000253208">
    <property type="component" value="Unassembled WGS sequence"/>
</dbReference>
<dbReference type="SUPFAM" id="SSF89095">
    <property type="entry name" value="GatB/YqeY motif"/>
    <property type="match status" value="1"/>
</dbReference>
<comment type="caution">
    <text evidence="1">The sequence shown here is derived from an EMBL/GenBank/DDBJ whole genome shotgun (WGS) entry which is preliminary data.</text>
</comment>
<dbReference type="InterPro" id="IPR023168">
    <property type="entry name" value="GatB_Yqey_C_2"/>
</dbReference>
<dbReference type="Gene3D" id="1.10.10.410">
    <property type="match status" value="1"/>
</dbReference>
<dbReference type="PANTHER" id="PTHR28055:SF1">
    <property type="entry name" value="ALTERED INHERITANCE OF MITOCHONDRIA PROTEIN 41, MITOCHONDRIAL"/>
    <property type="match status" value="1"/>
</dbReference>
<dbReference type="InterPro" id="IPR003789">
    <property type="entry name" value="Asn/Gln_tRNA_amidoTrase-B-like"/>
</dbReference>
<sequence length="145" mass="15998">MELEALRKDMVAAMKAKDKVTKEAVSALIAAVKKAAIDEGCRDDIKGELVDKVILKELKTAKEQIDTCPAERTDLKEEYQARYDIIAKYAPKQMDEAEIKAYIEEKFADVLATGNKGQIMKAVMGDLKGKADGKLINQVVAGYCK</sequence>
<dbReference type="InterPro" id="IPR042184">
    <property type="entry name" value="YqeY/Aim41_N"/>
</dbReference>
<gene>
    <name evidence="1" type="ORF">C4886_01165</name>
</gene>
<organism evidence="1 2">
    <name type="scientific">Blautia obeum</name>
    <dbReference type="NCBI Taxonomy" id="40520"/>
    <lineage>
        <taxon>Bacteria</taxon>
        <taxon>Bacillati</taxon>
        <taxon>Bacillota</taxon>
        <taxon>Clostridia</taxon>
        <taxon>Lachnospirales</taxon>
        <taxon>Lachnospiraceae</taxon>
        <taxon>Blautia</taxon>
    </lineage>
</organism>
<reference evidence="1 2" key="1">
    <citation type="submission" date="2018-02" db="EMBL/GenBank/DDBJ databases">
        <title>Complete genome sequencing of Faecalibacterium prausnitzii strains isolated from the human gut.</title>
        <authorList>
            <person name="Fitzgerald B.C."/>
            <person name="Shkoporov A.N."/>
            <person name="Ross P.R."/>
            <person name="Hill C."/>
        </authorList>
    </citation>
    <scope>NUCLEOTIDE SEQUENCE [LARGE SCALE GENOMIC DNA]</scope>
    <source>
        <strain evidence="1 2">APC942/31-1</strain>
    </source>
</reference>
<proteinExistence type="predicted"/>
<evidence type="ECO:0000313" key="1">
    <source>
        <dbReference type="EMBL" id="RCH46013.1"/>
    </source>
</evidence>
<dbReference type="Gene3D" id="1.10.1510.10">
    <property type="entry name" value="Uncharacterised protein YqeY/AIM41 PF09424, N-terminal domain"/>
    <property type="match status" value="1"/>
</dbReference>
<dbReference type="GO" id="GO:0016884">
    <property type="term" value="F:carbon-nitrogen ligase activity, with glutamine as amido-N-donor"/>
    <property type="evidence" value="ECO:0007669"/>
    <property type="project" value="InterPro"/>
</dbReference>
<dbReference type="Pfam" id="PF09424">
    <property type="entry name" value="YqeY"/>
    <property type="match status" value="1"/>
</dbReference>
<evidence type="ECO:0000313" key="2">
    <source>
        <dbReference type="Proteomes" id="UP000253208"/>
    </source>
</evidence>
<dbReference type="PANTHER" id="PTHR28055">
    <property type="entry name" value="ALTERED INHERITANCE OF MITOCHONDRIA PROTEIN 41, MITOCHONDRIAL"/>
    <property type="match status" value="1"/>
</dbReference>